<comment type="caution">
    <text evidence="2">The sequence shown here is derived from an EMBL/GenBank/DDBJ whole genome shotgun (WGS) entry which is preliminary data.</text>
</comment>
<evidence type="ECO:0000313" key="3">
    <source>
        <dbReference type="Proteomes" id="UP001500831"/>
    </source>
</evidence>
<accession>A0ABP6IQZ9</accession>
<organism evidence="2 3">
    <name type="scientific">Streptosporangium fragile</name>
    <dbReference type="NCBI Taxonomy" id="46186"/>
    <lineage>
        <taxon>Bacteria</taxon>
        <taxon>Bacillati</taxon>
        <taxon>Actinomycetota</taxon>
        <taxon>Actinomycetes</taxon>
        <taxon>Streptosporangiales</taxon>
        <taxon>Streptosporangiaceae</taxon>
        <taxon>Streptosporangium</taxon>
    </lineage>
</organism>
<reference evidence="3" key="1">
    <citation type="journal article" date="2019" name="Int. J. Syst. Evol. Microbiol.">
        <title>The Global Catalogue of Microorganisms (GCM) 10K type strain sequencing project: providing services to taxonomists for standard genome sequencing and annotation.</title>
        <authorList>
            <consortium name="The Broad Institute Genomics Platform"/>
            <consortium name="The Broad Institute Genome Sequencing Center for Infectious Disease"/>
            <person name="Wu L."/>
            <person name="Ma J."/>
        </authorList>
    </citation>
    <scope>NUCLEOTIDE SEQUENCE [LARGE SCALE GENOMIC DNA]</scope>
    <source>
        <strain evidence="3">JCM 6242</strain>
    </source>
</reference>
<keyword evidence="3" id="KW-1185">Reference proteome</keyword>
<proteinExistence type="predicted"/>
<evidence type="ECO:0000313" key="2">
    <source>
        <dbReference type="EMBL" id="GAA2905898.1"/>
    </source>
</evidence>
<dbReference type="Proteomes" id="UP001500831">
    <property type="component" value="Unassembled WGS sequence"/>
</dbReference>
<gene>
    <name evidence="2" type="ORF">GCM10010517_72090</name>
</gene>
<evidence type="ECO:0000256" key="1">
    <source>
        <dbReference type="SAM" id="MobiDB-lite"/>
    </source>
</evidence>
<name>A0ABP6IQZ9_9ACTN</name>
<dbReference type="EMBL" id="BAAAVI010000084">
    <property type="protein sequence ID" value="GAA2905898.1"/>
    <property type="molecule type" value="Genomic_DNA"/>
</dbReference>
<feature type="region of interest" description="Disordered" evidence="1">
    <location>
        <begin position="1"/>
        <end position="67"/>
    </location>
</feature>
<protein>
    <submittedName>
        <fullName evidence="2">Uncharacterized protein</fullName>
    </submittedName>
</protein>
<sequence>MLDGWRAPRAATPGVSGSAGVREPVQESRAGAAPIDRSHRPFAPAERGGGERHAQQAAVRRGRANGR</sequence>